<dbReference type="InterPro" id="IPR011009">
    <property type="entry name" value="Kinase-like_dom_sf"/>
</dbReference>
<proteinExistence type="predicted"/>
<dbReference type="Pfam" id="PF02958">
    <property type="entry name" value="EcKL"/>
    <property type="match status" value="1"/>
</dbReference>
<evidence type="ECO:0000313" key="1">
    <source>
        <dbReference type="RefSeq" id="XP_016980504.1"/>
    </source>
</evidence>
<protein>
    <submittedName>
        <fullName evidence="1">Uncharacterized protein LOC108045631 isoform X2</fullName>
    </submittedName>
</protein>
<dbReference type="OrthoDB" id="191037at2759"/>
<dbReference type="PANTHER" id="PTHR11012:SF6">
    <property type="entry name" value="CHK DOMAIN OV1-RELATED"/>
    <property type="match status" value="1"/>
</dbReference>
<reference evidence="1" key="1">
    <citation type="submission" date="2025-08" db="UniProtKB">
        <authorList>
            <consortium name="RefSeq"/>
        </authorList>
    </citation>
    <scope>IDENTIFICATION</scope>
</reference>
<dbReference type="RefSeq" id="XP_016980504.1">
    <property type="nucleotide sequence ID" value="XM_017125015.1"/>
</dbReference>
<dbReference type="SUPFAM" id="SSF56112">
    <property type="entry name" value="Protein kinase-like (PK-like)"/>
    <property type="match status" value="1"/>
</dbReference>
<dbReference type="InterPro" id="IPR004119">
    <property type="entry name" value="EcKL"/>
</dbReference>
<accession>A0A6P4EUV9</accession>
<name>A0A6P4EUV9_DRORH</name>
<organism evidence="1">
    <name type="scientific">Drosophila rhopaloa</name>
    <name type="common">Fruit fly</name>
    <dbReference type="NCBI Taxonomy" id="1041015"/>
    <lineage>
        <taxon>Eukaryota</taxon>
        <taxon>Metazoa</taxon>
        <taxon>Ecdysozoa</taxon>
        <taxon>Arthropoda</taxon>
        <taxon>Hexapoda</taxon>
        <taxon>Insecta</taxon>
        <taxon>Pterygota</taxon>
        <taxon>Neoptera</taxon>
        <taxon>Endopterygota</taxon>
        <taxon>Diptera</taxon>
        <taxon>Brachycera</taxon>
        <taxon>Muscomorpha</taxon>
        <taxon>Ephydroidea</taxon>
        <taxon>Drosophilidae</taxon>
        <taxon>Drosophila</taxon>
        <taxon>Sophophora</taxon>
    </lineage>
</organism>
<dbReference type="AlphaFoldDB" id="A0A6P4EUV9"/>
<gene>
    <name evidence="1" type="primary">LOC108045631</name>
</gene>
<dbReference type="PANTHER" id="PTHR11012">
    <property type="entry name" value="PROTEIN KINASE-LIKE DOMAIN-CONTAINING"/>
    <property type="match status" value="1"/>
</dbReference>
<sequence length="234" mass="27061">MSEEISSVTLPAWLKADLFEKLLNERFGNRYVGIKAFKPVAGLKPGENYSTIMLRLHFEVELKDHAIENVSYMLKTPHDFELYREILKKNNMFEVERDVFLQVKPELENMYKDVGLDVTFGAKAYEIDVPDNYVLLQDLGPFGFKNVDRLEGLDTAHTKSVLKKMAQWHAASANRIHLKGPYTQNYLQPTYADTMKENIEQVAETLGKYLLKCLPLYEGFEEYSEAVFKQGHRP</sequence>